<feature type="region of interest" description="Disordered" evidence="4">
    <location>
        <begin position="1"/>
        <end position="33"/>
    </location>
</feature>
<dbReference type="GO" id="GO:0016787">
    <property type="term" value="F:hydrolase activity"/>
    <property type="evidence" value="ECO:0007669"/>
    <property type="project" value="UniProtKB-KW"/>
</dbReference>
<accession>A0A1H7CNT3</accession>
<name>A0A1H7CNT3_9DEIO</name>
<dbReference type="InterPro" id="IPR006500">
    <property type="entry name" value="Helicase_put_C_phage/plasmid"/>
</dbReference>
<reference evidence="7" key="1">
    <citation type="submission" date="2016-10" db="EMBL/GenBank/DDBJ databases">
        <authorList>
            <person name="Varghese N."/>
            <person name="Submissions S."/>
        </authorList>
    </citation>
    <scope>NUCLEOTIDE SEQUENCE [LARGE SCALE GENOMIC DNA]</scope>
    <source>
        <strain evidence="7">CGMCC 1.10218</strain>
    </source>
</reference>
<evidence type="ECO:0000256" key="2">
    <source>
        <dbReference type="ARBA" id="ARBA00022801"/>
    </source>
</evidence>
<evidence type="ECO:0000256" key="1">
    <source>
        <dbReference type="ARBA" id="ARBA00022741"/>
    </source>
</evidence>
<dbReference type="InterPro" id="IPR014818">
    <property type="entry name" value="Phage/plasmid_primase_P4_C"/>
</dbReference>
<protein>
    <submittedName>
        <fullName evidence="6">Phage/plasmid primase, P4 family, C-terminal domain-containing protein</fullName>
    </submittedName>
</protein>
<dbReference type="Gene3D" id="3.40.50.300">
    <property type="entry name" value="P-loop containing nucleotide triphosphate hydrolases"/>
    <property type="match status" value="1"/>
</dbReference>
<sequence length="923" mass="102835">MKAPHASGMGEQGHGQSVPEPVQPVHTAPNSPQALPISQRAWFQRLYGSQEGWLYATMIGSGPKQDRWLPYPFNTDEEDGDPILFKADTNAFFGVALHEQKGDIKSVKPTDLLWVDLDAKERHGTPEGEHLAQMPAAELRELVATEHHAFLIQGLAQDLNPQAVLYSGHGLQAYFRASRMLSPEETEAANRALARRFAPFGADPKVYNAGRILRVPNTYNVKNPERPLKTEVWHLSEATLSAELVAELINEGQSIKAPVVEEVAAPEQKPTQQERGLIDWHNGRTRLDQYLLGQGYRHEGDGRMSSPYSETGRDVKLLANKKGVQCAYLHSSSHAMAQWLGLDGETLAKHLIDPFEFLVYSEHSDGGTIPYEQARKAALRSLAGKRDIALAEEQLRQASELEADKLLDVSEIPEPTQRKGEKLDFTDEQAVKILGLPSHLAAPDDDVAFAVRFAELAREDVCFVPGRGWMAYEEGAHVWVDGDLGLLLAERYAKQLSQVLSEEVTRLLGYAIALNKADRDQARSAMLRLVDRMTIAKGKKGIGSRTARLRAIDDAKELLAVDQKRFEAKPFVLGFPNGVWDNGTFREHRREDYLTDLLPVEYHEDADQSEWLSVLERMTGGDKAFQRNLQYVAGYSLSGLSNQRAVLFLYGPKGTGKSTYAETLRAVLGKQAGVIDPKYLSVRADRERLGAVVYNKRLALCNEVGNTRLQAEILKTLGGSDGLTVRKLYQDAFDADPTHALVMISNDPPNVDTSDEALWERIHALPFMHPLAAKGQEDLLGGKHLQDVMRDPQSSYLRGFLAWAMEGLERVRGGELFKASDAVARATGEMREESDQYREFWLELSVDPAVVGEEPWAAHPLMALLKEGVTAGWLKGHLEFWCDSNGVYVPQGRALKRTYEAVGLVKRASAQKWVLEHPERFPQ</sequence>
<evidence type="ECO:0000256" key="3">
    <source>
        <dbReference type="ARBA" id="ARBA00022840"/>
    </source>
</evidence>
<keyword evidence="2" id="KW-0378">Hydrolase</keyword>
<dbReference type="InterPro" id="IPR014015">
    <property type="entry name" value="Helicase_SF3_DNA-vir"/>
</dbReference>
<evidence type="ECO:0000259" key="5">
    <source>
        <dbReference type="PROSITE" id="PS51206"/>
    </source>
</evidence>
<proteinExistence type="predicted"/>
<feature type="domain" description="SF3 helicase" evidence="5">
    <location>
        <begin position="620"/>
        <end position="780"/>
    </location>
</feature>
<evidence type="ECO:0000313" key="7">
    <source>
        <dbReference type="Proteomes" id="UP000199223"/>
    </source>
</evidence>
<evidence type="ECO:0000256" key="4">
    <source>
        <dbReference type="SAM" id="MobiDB-lite"/>
    </source>
</evidence>
<dbReference type="Pfam" id="PF19263">
    <property type="entry name" value="DUF5906"/>
    <property type="match status" value="1"/>
</dbReference>
<dbReference type="PANTHER" id="PTHR35372">
    <property type="entry name" value="ATP BINDING PROTEIN-RELATED"/>
    <property type="match status" value="1"/>
</dbReference>
<organism evidence="6 7">
    <name type="scientific">Deinococcus reticulitermitis</name>
    <dbReference type="NCBI Taxonomy" id="856736"/>
    <lineage>
        <taxon>Bacteria</taxon>
        <taxon>Thermotogati</taxon>
        <taxon>Deinococcota</taxon>
        <taxon>Deinococci</taxon>
        <taxon>Deinococcales</taxon>
        <taxon>Deinococcaceae</taxon>
        <taxon>Deinococcus</taxon>
    </lineage>
</organism>
<gene>
    <name evidence="6" type="ORF">SAMN04488058_13513</name>
</gene>
<keyword evidence="1" id="KW-0547">Nucleotide-binding</keyword>
<dbReference type="InterPro" id="IPR051620">
    <property type="entry name" value="ORF904-like_C"/>
</dbReference>
<dbReference type="SUPFAM" id="SSF52540">
    <property type="entry name" value="P-loop containing nucleoside triphosphate hydrolases"/>
    <property type="match status" value="1"/>
</dbReference>
<dbReference type="Pfam" id="PF08706">
    <property type="entry name" value="D5_N"/>
    <property type="match status" value="1"/>
</dbReference>
<dbReference type="STRING" id="856736.SAMN04488058_13513"/>
<keyword evidence="7" id="KW-1185">Reference proteome</keyword>
<dbReference type="EMBL" id="FNZA01000035">
    <property type="protein sequence ID" value="SEJ91423.1"/>
    <property type="molecule type" value="Genomic_DNA"/>
</dbReference>
<dbReference type="OrthoDB" id="6008408at2"/>
<evidence type="ECO:0000313" key="6">
    <source>
        <dbReference type="EMBL" id="SEJ91423.1"/>
    </source>
</evidence>
<dbReference type="PANTHER" id="PTHR35372:SF2">
    <property type="entry name" value="SF3 HELICASE DOMAIN-CONTAINING PROTEIN"/>
    <property type="match status" value="1"/>
</dbReference>
<dbReference type="SMART" id="SM00885">
    <property type="entry name" value="D5_N"/>
    <property type="match status" value="1"/>
</dbReference>
<dbReference type="Gene3D" id="3.30.70.1790">
    <property type="entry name" value="RepB DNA-primase, N-terminal domain"/>
    <property type="match status" value="1"/>
</dbReference>
<dbReference type="NCBIfam" id="TIGR01613">
    <property type="entry name" value="primase_Cterm"/>
    <property type="match status" value="1"/>
</dbReference>
<dbReference type="GO" id="GO:0005524">
    <property type="term" value="F:ATP binding"/>
    <property type="evidence" value="ECO:0007669"/>
    <property type="project" value="UniProtKB-KW"/>
</dbReference>
<dbReference type="PROSITE" id="PS51206">
    <property type="entry name" value="SF3_HELICASE_1"/>
    <property type="match status" value="1"/>
</dbReference>
<dbReference type="Proteomes" id="UP000199223">
    <property type="component" value="Unassembled WGS sequence"/>
</dbReference>
<dbReference type="AlphaFoldDB" id="A0A1H7CNT3"/>
<dbReference type="RefSeq" id="WP_092265807.1">
    <property type="nucleotide sequence ID" value="NZ_FNZA01000035.1"/>
</dbReference>
<dbReference type="InterPro" id="IPR045455">
    <property type="entry name" value="NrS-1_pol-like_helicase"/>
</dbReference>
<keyword evidence="3" id="KW-0067">ATP-binding</keyword>
<dbReference type="InterPro" id="IPR027417">
    <property type="entry name" value="P-loop_NTPase"/>
</dbReference>